<feature type="compositionally biased region" description="Acidic residues" evidence="1">
    <location>
        <begin position="351"/>
        <end position="362"/>
    </location>
</feature>
<evidence type="ECO:0000256" key="1">
    <source>
        <dbReference type="SAM" id="MobiDB-lite"/>
    </source>
</evidence>
<evidence type="ECO:0000259" key="2">
    <source>
        <dbReference type="PROSITE" id="PS50897"/>
    </source>
</evidence>
<dbReference type="InterPro" id="IPR013144">
    <property type="entry name" value="CRA_dom"/>
</dbReference>
<dbReference type="InterPro" id="IPR006594">
    <property type="entry name" value="LisH"/>
</dbReference>
<dbReference type="InterPro" id="IPR006595">
    <property type="entry name" value="CTLH_C"/>
</dbReference>
<feature type="domain" description="CTLH" evidence="2">
    <location>
        <begin position="127"/>
        <end position="184"/>
    </location>
</feature>
<name>A0A8J5QRG6_9ASCO</name>
<dbReference type="GeneID" id="73468188"/>
<dbReference type="PANTHER" id="PTHR12864">
    <property type="entry name" value="RAN BINDING PROTEIN 9-RELATED"/>
    <property type="match status" value="1"/>
</dbReference>
<dbReference type="Pfam" id="PF08513">
    <property type="entry name" value="LisH"/>
    <property type="match status" value="1"/>
</dbReference>
<keyword evidence="4" id="KW-1185">Reference proteome</keyword>
<dbReference type="EMBL" id="JAGSYN010000053">
    <property type="protein sequence ID" value="KAG7665078.1"/>
    <property type="molecule type" value="Genomic_DNA"/>
</dbReference>
<reference evidence="3 4" key="1">
    <citation type="journal article" date="2021" name="DNA Res.">
        <title>Genome analysis of Candida subhashii reveals its hybrid nature and dual mitochondrial genome conformations.</title>
        <authorList>
            <person name="Mixao V."/>
            <person name="Hegedusova E."/>
            <person name="Saus E."/>
            <person name="Pryszcz L.P."/>
            <person name="Cillingova A."/>
            <person name="Nosek J."/>
            <person name="Gabaldon T."/>
        </authorList>
    </citation>
    <scope>NUCLEOTIDE SEQUENCE [LARGE SCALE GENOMIC DNA]</scope>
    <source>
        <strain evidence="3 4">CBS 10753</strain>
    </source>
</reference>
<dbReference type="RefSeq" id="XP_049265310.1">
    <property type="nucleotide sequence ID" value="XM_049405036.1"/>
</dbReference>
<feature type="region of interest" description="Disordered" evidence="1">
    <location>
        <begin position="335"/>
        <end position="362"/>
    </location>
</feature>
<dbReference type="InterPro" id="IPR024964">
    <property type="entry name" value="CTLH/CRA"/>
</dbReference>
<dbReference type="Pfam" id="PF10607">
    <property type="entry name" value="CTLH"/>
    <property type="match status" value="1"/>
</dbReference>
<dbReference type="SMART" id="SM00757">
    <property type="entry name" value="CRA"/>
    <property type="match status" value="1"/>
</dbReference>
<organism evidence="3 4">
    <name type="scientific">[Candida] subhashii</name>
    <dbReference type="NCBI Taxonomy" id="561895"/>
    <lineage>
        <taxon>Eukaryota</taxon>
        <taxon>Fungi</taxon>
        <taxon>Dikarya</taxon>
        <taxon>Ascomycota</taxon>
        <taxon>Saccharomycotina</taxon>
        <taxon>Pichiomycetes</taxon>
        <taxon>Debaryomycetaceae</taxon>
        <taxon>Spathaspora</taxon>
    </lineage>
</organism>
<comment type="caution">
    <text evidence="3">The sequence shown here is derived from an EMBL/GenBank/DDBJ whole genome shotgun (WGS) entry which is preliminary data.</text>
</comment>
<dbReference type="AlphaFoldDB" id="A0A8J5QRG6"/>
<dbReference type="InterPro" id="IPR050618">
    <property type="entry name" value="Ubq-SigPath_Reg"/>
</dbReference>
<dbReference type="PROSITE" id="PS50896">
    <property type="entry name" value="LISH"/>
    <property type="match status" value="1"/>
</dbReference>
<accession>A0A8J5QRG6</accession>
<evidence type="ECO:0000313" key="3">
    <source>
        <dbReference type="EMBL" id="KAG7665078.1"/>
    </source>
</evidence>
<proteinExistence type="predicted"/>
<gene>
    <name evidence="3" type="ORF">J8A68_001387</name>
</gene>
<dbReference type="Proteomes" id="UP000694255">
    <property type="component" value="Unassembled WGS sequence"/>
</dbReference>
<dbReference type="PROSITE" id="PS50897">
    <property type="entry name" value="CTLH"/>
    <property type="match status" value="1"/>
</dbReference>
<dbReference type="SMART" id="SM00667">
    <property type="entry name" value="LisH"/>
    <property type="match status" value="1"/>
</dbReference>
<dbReference type="OrthoDB" id="2415936at2759"/>
<dbReference type="SMART" id="SM00668">
    <property type="entry name" value="CTLH"/>
    <property type="match status" value="1"/>
</dbReference>
<evidence type="ECO:0000313" key="4">
    <source>
        <dbReference type="Proteomes" id="UP000694255"/>
    </source>
</evidence>
<sequence length="446" mass="51252">MTSIPQEKIDHLILNYFIQEGYQQAAISFAQELNIDINNRSVSPQKTQQQQQQQHLLNHQHHPFINQLNNLSKLNEDEFSSVVMDYFKSDNLENSRGTIVAPVPVGSGTGSTGSDNVGTKLISGYSTIIQRQEIKMLILKGQVTEAIKKISEYFPTILDLNNLLHFKLLRLNLIEMIRNHKLTTSTIQTEDERKFLDDILSFVRENLINKVSNSFKLLKELEITMSLLCFNFDPNIKNIQDQKDLPEELRSLFNLSLRNQCYRLVNRAILNLYDNENINNNSSSTSGGNKLLAADDDDNDNRFIDEIMGVSHEDQRKKDIMQIYKGPKFVEFDLSNLEHSPVGSSGTARGDEEDDEDEDEDDMDMSTIEYNINSHNAAINQILNPNDTNQNQNNNDKDGIEDEISKLQTLSLESKLERVVKLWTITEQRLLDLNIIKEKRYILNEE</sequence>
<protein>
    <recommendedName>
        <fullName evidence="2">CTLH domain-containing protein</fullName>
    </recommendedName>
</protein>